<dbReference type="KEGG" id="ptm:GSPATT00035142001"/>
<feature type="signal peptide" evidence="1">
    <location>
        <begin position="1"/>
        <end position="15"/>
    </location>
</feature>
<dbReference type="eggNOG" id="ENOG502SMJF">
    <property type="taxonomic scope" value="Eukaryota"/>
</dbReference>
<accession>A0C4E5</accession>
<dbReference type="Proteomes" id="UP000000600">
    <property type="component" value="Unassembled WGS sequence"/>
</dbReference>
<sequence>MFALLIYVLIESLKCQMDAVFRGNNNKILIRLVQIDWEYSKFIQQFDMLNRAINIGFRKALPQYTFSSRNGPYNPNRYRHYLNPNFFQSNKEIADIAKSQQVPLPVRNVRHVNPVRQSGPLPPYDGPYTMEDVRAVWQNTSLGRQGTWSCQMDPDEIMRRVPGITRREVEKILNMGLTPQEQVDFAYLVYNCGFDVDYVPNSVYVARQVVTNSKGEKVEILWNVQVLEDLAKLPVGFAPVRELIDYHWEIFLWSDPMIKPTGDLDLGVPNTWFEYECEWGGEMVGIEDQFNIPESDRVFPSPRNPNCRRELWKSQDDIQEQLEMEDENWYPKGTSYNIYQQADYKKVTKSDSTFQEKI</sequence>
<dbReference type="AlphaFoldDB" id="A0C4E5"/>
<evidence type="ECO:0000313" key="2">
    <source>
        <dbReference type="EMBL" id="CAK65662.1"/>
    </source>
</evidence>
<dbReference type="InParanoid" id="A0C4E5"/>
<evidence type="ECO:0000313" key="3">
    <source>
        <dbReference type="Proteomes" id="UP000000600"/>
    </source>
</evidence>
<dbReference type="OrthoDB" id="283377at2759"/>
<keyword evidence="1" id="KW-0732">Signal</keyword>
<gene>
    <name evidence="2" type="ORF">GSPATT00035142001</name>
</gene>
<evidence type="ECO:0000256" key="1">
    <source>
        <dbReference type="SAM" id="SignalP"/>
    </source>
</evidence>
<dbReference type="HOGENOM" id="CLU_895608_0_0_1"/>
<name>A0C4E5_PARTE</name>
<keyword evidence="3" id="KW-1185">Reference proteome</keyword>
<dbReference type="RefSeq" id="XP_001433059.1">
    <property type="nucleotide sequence ID" value="XM_001433022.2"/>
</dbReference>
<dbReference type="GeneID" id="5018844"/>
<dbReference type="EMBL" id="CT868040">
    <property type="protein sequence ID" value="CAK65662.1"/>
    <property type="molecule type" value="Genomic_DNA"/>
</dbReference>
<proteinExistence type="predicted"/>
<dbReference type="OMA" id="WEYSKFI"/>
<dbReference type="STRING" id="5888.A0C4E5"/>
<reference evidence="2 3" key="1">
    <citation type="journal article" date="2006" name="Nature">
        <title>Global trends of whole-genome duplications revealed by the ciliate Paramecium tetraurelia.</title>
        <authorList>
            <consortium name="Genoscope"/>
            <person name="Aury J.-M."/>
            <person name="Jaillon O."/>
            <person name="Duret L."/>
            <person name="Noel B."/>
            <person name="Jubin C."/>
            <person name="Porcel B.M."/>
            <person name="Segurens B."/>
            <person name="Daubin V."/>
            <person name="Anthouard V."/>
            <person name="Aiach N."/>
            <person name="Arnaiz O."/>
            <person name="Billaut A."/>
            <person name="Beisson J."/>
            <person name="Blanc I."/>
            <person name="Bouhouche K."/>
            <person name="Camara F."/>
            <person name="Duharcourt S."/>
            <person name="Guigo R."/>
            <person name="Gogendeau D."/>
            <person name="Katinka M."/>
            <person name="Keller A.-M."/>
            <person name="Kissmehl R."/>
            <person name="Klotz C."/>
            <person name="Koll F."/>
            <person name="Le Moue A."/>
            <person name="Lepere C."/>
            <person name="Malinsky S."/>
            <person name="Nowacki M."/>
            <person name="Nowak J.K."/>
            <person name="Plattner H."/>
            <person name="Poulain J."/>
            <person name="Ruiz F."/>
            <person name="Serrano V."/>
            <person name="Zagulski M."/>
            <person name="Dessen P."/>
            <person name="Betermier M."/>
            <person name="Weissenbach J."/>
            <person name="Scarpelli C."/>
            <person name="Schachter V."/>
            <person name="Sperling L."/>
            <person name="Meyer E."/>
            <person name="Cohen J."/>
            <person name="Wincker P."/>
        </authorList>
    </citation>
    <scope>NUCLEOTIDE SEQUENCE [LARGE SCALE GENOMIC DNA]</scope>
    <source>
        <strain evidence="2 3">Stock d4-2</strain>
    </source>
</reference>
<feature type="chain" id="PRO_5013107557" evidence="1">
    <location>
        <begin position="16"/>
        <end position="358"/>
    </location>
</feature>
<organism evidence="2 3">
    <name type="scientific">Paramecium tetraurelia</name>
    <dbReference type="NCBI Taxonomy" id="5888"/>
    <lineage>
        <taxon>Eukaryota</taxon>
        <taxon>Sar</taxon>
        <taxon>Alveolata</taxon>
        <taxon>Ciliophora</taxon>
        <taxon>Intramacronucleata</taxon>
        <taxon>Oligohymenophorea</taxon>
        <taxon>Peniculida</taxon>
        <taxon>Parameciidae</taxon>
        <taxon>Paramecium</taxon>
    </lineage>
</organism>
<protein>
    <submittedName>
        <fullName evidence="2">Uncharacterized protein</fullName>
    </submittedName>
</protein>